<proteinExistence type="evidence at transcript level"/>
<dbReference type="AlphaFoldDB" id="W8B270"/>
<dbReference type="EMBL" id="GAMC01013953">
    <property type="protein sequence ID" value="JAB92602.1"/>
    <property type="molecule type" value="mRNA"/>
</dbReference>
<evidence type="ECO:0000256" key="1">
    <source>
        <dbReference type="SAM" id="Phobius"/>
    </source>
</evidence>
<accession>W8B270</accession>
<feature type="non-terminal residue" evidence="2">
    <location>
        <position position="103"/>
    </location>
</feature>
<evidence type="ECO:0000313" key="2">
    <source>
        <dbReference type="EMBL" id="JAB92602.1"/>
    </source>
</evidence>
<protein>
    <submittedName>
        <fullName evidence="2">Uncharacterized protein</fullName>
    </submittedName>
</protein>
<feature type="transmembrane region" description="Helical" evidence="1">
    <location>
        <begin position="7"/>
        <end position="31"/>
    </location>
</feature>
<reference evidence="2" key="2">
    <citation type="journal article" date="2014" name="BMC Genomics">
        <title>A genomic perspective to assessing quality of mass-reared SIT flies used in Mediterranean fruit fly (Ceratitis capitata) eradication in California.</title>
        <authorList>
            <person name="Calla B."/>
            <person name="Hall B."/>
            <person name="Hou S."/>
            <person name="Geib S.M."/>
        </authorList>
    </citation>
    <scope>NUCLEOTIDE SEQUENCE</scope>
</reference>
<name>W8B270_CERCA</name>
<sequence length="103" mass="11976">MFCAYIIYVYSIMLSEFHFITAVAVVVFVVADNDCDYYYETIAYDEFDLEYNDYSAERHYYNRNYWCDYFGCDYDFGESYDRCLCYVCKNCDCIGGGVGGGGG</sequence>
<reference evidence="2" key="1">
    <citation type="submission" date="2013-07" db="EMBL/GenBank/DDBJ databases">
        <authorList>
            <person name="Geib S."/>
        </authorList>
    </citation>
    <scope>NUCLEOTIDE SEQUENCE</scope>
</reference>
<keyword evidence="1" id="KW-0472">Membrane</keyword>
<keyword evidence="1" id="KW-0812">Transmembrane</keyword>
<keyword evidence="1" id="KW-1133">Transmembrane helix</keyword>
<organism evidence="2">
    <name type="scientific">Ceratitis capitata</name>
    <name type="common">Mediterranean fruit fly</name>
    <name type="synonym">Tephritis capitata</name>
    <dbReference type="NCBI Taxonomy" id="7213"/>
    <lineage>
        <taxon>Eukaryota</taxon>
        <taxon>Metazoa</taxon>
        <taxon>Ecdysozoa</taxon>
        <taxon>Arthropoda</taxon>
        <taxon>Hexapoda</taxon>
        <taxon>Insecta</taxon>
        <taxon>Pterygota</taxon>
        <taxon>Neoptera</taxon>
        <taxon>Endopterygota</taxon>
        <taxon>Diptera</taxon>
        <taxon>Brachycera</taxon>
        <taxon>Muscomorpha</taxon>
        <taxon>Tephritoidea</taxon>
        <taxon>Tephritidae</taxon>
        <taxon>Ceratitis</taxon>
        <taxon>Ceratitis</taxon>
    </lineage>
</organism>